<protein>
    <submittedName>
        <fullName evidence="1">Uncharacterized protein</fullName>
    </submittedName>
</protein>
<name>A0AAD3X3V5_MICMQ</name>
<reference evidence="1 2" key="1">
    <citation type="submission" date="2019-09" db="EMBL/GenBank/DDBJ databases">
        <title>Whole genome sequencing of Microbacterium maritypicum.</title>
        <authorList>
            <person name="Lenchi N."/>
        </authorList>
    </citation>
    <scope>NUCLEOTIDE SEQUENCE [LARGE SCALE GENOMIC DNA]</scope>
    <source>
        <strain evidence="1 2">DSM 12512</strain>
    </source>
</reference>
<sequence length="544" mass="60178">MDRLLAALPRVEDGDVLEGAAAFEYMVALRQQMVLAATDVAGQYDSETWLRLIRRLGPHALTYAESGTMDHEGDSTQRVAENLVGTARGTRFDTEATTTPTDVSMKLARLMALAGMVDSLEGAVRSATKGVKYKVARHRRPRPWNSDELRESLREFDIRNSWKTADGVARLTEHTSVDLDGDPPMLVAYRFQGGVAPDQTWNGPFRSDQTQEKIVQFTVRMFTTGDETYTVLGRHGVLASFDNPEATASLIVLGNALLGFILEHAENAGQSIPRLGLVDVAADELLSLLERTLDSQPVAEWLDANEQSGLTAARVLDQVRERYVQGERSLPGPIVQEREGRTTVDVWAYTWHVTHELKLSPHTGGAIANLSAEEFELASQELINQSVFAPPASIQAMRGRTLKLNGKQITDVDALLVAGTKLFLVSCKKFLTKVSYLAGEYSAARNGRTRLDKALDEWHDRIATLRTDPIGDNYDFSGYDIEGFVLLPELIFTPRKDSRDLLPVGHDDLFFTRVESFSQFAATLEMASWAPEPSELRALRLAGA</sequence>
<organism evidence="1 2">
    <name type="scientific">Microbacterium maritypicum</name>
    <name type="common">Microbacterium liquefaciens</name>
    <dbReference type="NCBI Taxonomy" id="33918"/>
    <lineage>
        <taxon>Bacteria</taxon>
        <taxon>Bacillati</taxon>
        <taxon>Actinomycetota</taxon>
        <taxon>Actinomycetes</taxon>
        <taxon>Micrococcales</taxon>
        <taxon>Microbacteriaceae</taxon>
        <taxon>Microbacterium</taxon>
    </lineage>
</organism>
<dbReference type="RefSeq" id="WP_151485958.1">
    <property type="nucleotide sequence ID" value="NZ_BAAAIN010000002.1"/>
</dbReference>
<dbReference type="EMBL" id="WAAQ01000001">
    <property type="protein sequence ID" value="KAB1886572.1"/>
    <property type="molecule type" value="Genomic_DNA"/>
</dbReference>
<evidence type="ECO:0000313" key="2">
    <source>
        <dbReference type="Proteomes" id="UP000436027"/>
    </source>
</evidence>
<dbReference type="AlphaFoldDB" id="A0AAD3X3V5"/>
<accession>A0AAD3X3V5</accession>
<dbReference type="Proteomes" id="UP000436027">
    <property type="component" value="Unassembled WGS sequence"/>
</dbReference>
<evidence type="ECO:0000313" key="1">
    <source>
        <dbReference type="EMBL" id="KAB1886572.1"/>
    </source>
</evidence>
<proteinExistence type="predicted"/>
<comment type="caution">
    <text evidence="1">The sequence shown here is derived from an EMBL/GenBank/DDBJ whole genome shotgun (WGS) entry which is preliminary data.</text>
</comment>
<gene>
    <name evidence="1" type="ORF">F6W70_03760</name>
</gene>